<gene>
    <name evidence="2" type="ORF">A3Q56_04868</name>
</gene>
<feature type="signal peptide" evidence="1">
    <location>
        <begin position="1"/>
        <end position="21"/>
    </location>
</feature>
<comment type="caution">
    <text evidence="2">The sequence shown here is derived from an EMBL/GenBank/DDBJ whole genome shotgun (WGS) entry which is preliminary data.</text>
</comment>
<dbReference type="EMBL" id="LWCA01000673">
    <property type="protein sequence ID" value="OAF67391.1"/>
    <property type="molecule type" value="Genomic_DNA"/>
</dbReference>
<organism evidence="2 3">
    <name type="scientific">Intoshia linei</name>
    <dbReference type="NCBI Taxonomy" id="1819745"/>
    <lineage>
        <taxon>Eukaryota</taxon>
        <taxon>Metazoa</taxon>
        <taxon>Spiralia</taxon>
        <taxon>Lophotrochozoa</taxon>
        <taxon>Mesozoa</taxon>
        <taxon>Orthonectida</taxon>
        <taxon>Rhopaluridae</taxon>
        <taxon>Intoshia</taxon>
    </lineage>
</organism>
<reference evidence="2 3" key="1">
    <citation type="submission" date="2016-04" db="EMBL/GenBank/DDBJ databases">
        <title>The genome of Intoshia linei affirms orthonectids as highly simplified spiralians.</title>
        <authorList>
            <person name="Mikhailov K.V."/>
            <person name="Slusarev G.S."/>
            <person name="Nikitin M.A."/>
            <person name="Logacheva M.D."/>
            <person name="Penin A."/>
            <person name="Aleoshin V."/>
            <person name="Panchin Y.V."/>
        </authorList>
    </citation>
    <scope>NUCLEOTIDE SEQUENCE [LARGE SCALE GENOMIC DNA]</scope>
    <source>
        <strain evidence="2">Intl2013</strain>
        <tissue evidence="2">Whole animal</tissue>
    </source>
</reference>
<dbReference type="Proteomes" id="UP000078046">
    <property type="component" value="Unassembled WGS sequence"/>
</dbReference>
<accession>A0A177B182</accession>
<name>A0A177B182_9BILA</name>
<proteinExistence type="predicted"/>
<keyword evidence="3" id="KW-1185">Reference proteome</keyword>
<evidence type="ECO:0000256" key="1">
    <source>
        <dbReference type="SAM" id="SignalP"/>
    </source>
</evidence>
<sequence length="247" mass="28920">MLIWTIFIFSIIALSSTFSQGKISVYPDIKPFDTECIKNFHNQQWQILKPWYYSKSDVIEVKTKFQNFTKNYNSTQKKRYSDSLKSRHGHVPVWGLFKCVNYSGLFYPTSSNVGVLNTDNIILNSVFSLVDDSFTWKIKKNNAKIDSHKDIIINKDKTISINFTGKQQVNIELLIINVTKIIEDSGKKIVSFKPFYDQKYQEMTGRHINTEKLKNTIIYWFKSKMDSDSLNVKGEQEEIRYSDVFKN</sequence>
<protein>
    <submittedName>
        <fullName evidence="2">Uncharacterized protein</fullName>
    </submittedName>
</protein>
<feature type="chain" id="PRO_5008056772" evidence="1">
    <location>
        <begin position="22"/>
        <end position="247"/>
    </location>
</feature>
<evidence type="ECO:0000313" key="3">
    <source>
        <dbReference type="Proteomes" id="UP000078046"/>
    </source>
</evidence>
<keyword evidence="1" id="KW-0732">Signal</keyword>
<dbReference type="AlphaFoldDB" id="A0A177B182"/>
<evidence type="ECO:0000313" key="2">
    <source>
        <dbReference type="EMBL" id="OAF67391.1"/>
    </source>
</evidence>